<gene>
    <name evidence="1" type="ORF">SDRG_04348</name>
</gene>
<dbReference type="GeneID" id="19945075"/>
<sequence length="298" mass="34072">MVADKAALLAQLARAQMAALEEHVQIYHECVSGTIALTGAHPLTDQDAVALDDDLRIVRKKAFYSNTPSTLPSAFVQDLFATACNEKGVVASPKKMQAALAALKSKSPDLSTTERTQAAMVIYSSLEYWRVKAEAAPKYEERFTAICDAHDPYINMFMEWIVDGSDERKQGSVYEQELAMVLVKMISDYMPSDKRQKKKTLRRLRDFKDIPNLKTQLREVKQTIHELEDPTMQVDEILQYVRIRRITTVHGEERYRCKYVNGEVFCAMRSELECAKFIRAKCIEDHVNWRDVLVLNKS</sequence>
<accession>T0QVF2</accession>
<name>T0QVF2_SAPDV</name>
<evidence type="ECO:0000313" key="1">
    <source>
        <dbReference type="EMBL" id="EQC38651.1"/>
    </source>
</evidence>
<protein>
    <submittedName>
        <fullName evidence="1">Uncharacterized protein</fullName>
    </submittedName>
</protein>
<dbReference type="VEuPathDB" id="FungiDB:SDRG_04348"/>
<reference evidence="1 2" key="1">
    <citation type="submission" date="2012-04" db="EMBL/GenBank/DDBJ databases">
        <title>The Genome Sequence of Saprolegnia declina VS20.</title>
        <authorList>
            <consortium name="The Broad Institute Genome Sequencing Platform"/>
            <person name="Russ C."/>
            <person name="Nusbaum C."/>
            <person name="Tyler B."/>
            <person name="van West P."/>
            <person name="Dieguez-Uribeondo J."/>
            <person name="de Bruijn I."/>
            <person name="Tripathy S."/>
            <person name="Jiang R."/>
            <person name="Young S.K."/>
            <person name="Zeng Q."/>
            <person name="Gargeya S."/>
            <person name="Fitzgerald M."/>
            <person name="Haas B."/>
            <person name="Abouelleil A."/>
            <person name="Alvarado L."/>
            <person name="Arachchi H.M."/>
            <person name="Berlin A."/>
            <person name="Chapman S.B."/>
            <person name="Goldberg J."/>
            <person name="Griggs A."/>
            <person name="Gujja S."/>
            <person name="Hansen M."/>
            <person name="Howarth C."/>
            <person name="Imamovic A."/>
            <person name="Larimer J."/>
            <person name="McCowen C."/>
            <person name="Montmayeur A."/>
            <person name="Murphy C."/>
            <person name="Neiman D."/>
            <person name="Pearson M."/>
            <person name="Priest M."/>
            <person name="Roberts A."/>
            <person name="Saif S."/>
            <person name="Shea T."/>
            <person name="Sisk P."/>
            <person name="Sykes S."/>
            <person name="Wortman J."/>
            <person name="Nusbaum C."/>
            <person name="Birren B."/>
        </authorList>
    </citation>
    <scope>NUCLEOTIDE SEQUENCE [LARGE SCALE GENOMIC DNA]</scope>
    <source>
        <strain evidence="1 2">VS20</strain>
    </source>
</reference>
<dbReference type="InParanoid" id="T0QVF2"/>
<evidence type="ECO:0000313" key="2">
    <source>
        <dbReference type="Proteomes" id="UP000030762"/>
    </source>
</evidence>
<dbReference type="RefSeq" id="XP_008608243.1">
    <property type="nucleotide sequence ID" value="XM_008610021.1"/>
</dbReference>
<keyword evidence="2" id="KW-1185">Reference proteome</keyword>
<dbReference type="Proteomes" id="UP000030762">
    <property type="component" value="Unassembled WGS sequence"/>
</dbReference>
<dbReference type="OrthoDB" id="61229at2759"/>
<dbReference type="AlphaFoldDB" id="T0QVF2"/>
<proteinExistence type="predicted"/>
<organism evidence="1 2">
    <name type="scientific">Saprolegnia diclina (strain VS20)</name>
    <dbReference type="NCBI Taxonomy" id="1156394"/>
    <lineage>
        <taxon>Eukaryota</taxon>
        <taxon>Sar</taxon>
        <taxon>Stramenopiles</taxon>
        <taxon>Oomycota</taxon>
        <taxon>Saprolegniomycetes</taxon>
        <taxon>Saprolegniales</taxon>
        <taxon>Saprolegniaceae</taxon>
        <taxon>Saprolegnia</taxon>
    </lineage>
</organism>
<dbReference type="EMBL" id="JH767141">
    <property type="protein sequence ID" value="EQC38651.1"/>
    <property type="molecule type" value="Genomic_DNA"/>
</dbReference>